<evidence type="ECO:0008006" key="3">
    <source>
        <dbReference type="Google" id="ProtNLM"/>
    </source>
</evidence>
<dbReference type="SUPFAM" id="SSF46894">
    <property type="entry name" value="C-terminal effector domain of the bipartite response regulators"/>
    <property type="match status" value="1"/>
</dbReference>
<proteinExistence type="predicted"/>
<keyword evidence="2" id="KW-1185">Reference proteome</keyword>
<reference evidence="2" key="1">
    <citation type="submission" date="2018-06" db="EMBL/GenBank/DDBJ databases">
        <authorList>
            <person name="Zhirakovskaya E."/>
        </authorList>
    </citation>
    <scope>NUCLEOTIDE SEQUENCE [LARGE SCALE GENOMIC DNA]</scope>
</reference>
<dbReference type="KEGG" id="vg:54997889"/>
<protein>
    <recommendedName>
        <fullName evidence="3">Helix-turn-helix DNA binding domain protein</fullName>
    </recommendedName>
</protein>
<dbReference type="GeneID" id="54997889"/>
<organism evidence="1 2">
    <name type="scientific">Gordonia phage Ruthy</name>
    <dbReference type="NCBI Taxonomy" id="2250323"/>
    <lineage>
        <taxon>Viruses</taxon>
        <taxon>Duplodnaviria</taxon>
        <taxon>Heunggongvirae</taxon>
        <taxon>Uroviricota</taxon>
        <taxon>Caudoviricetes</taxon>
        <taxon>Ruthyvirus</taxon>
        <taxon>Ruthyvirus ruthy</taxon>
    </lineage>
</organism>
<dbReference type="GO" id="GO:0003677">
    <property type="term" value="F:DNA binding"/>
    <property type="evidence" value="ECO:0007669"/>
    <property type="project" value="InterPro"/>
</dbReference>
<dbReference type="Proteomes" id="UP000259467">
    <property type="component" value="Segment"/>
</dbReference>
<accession>A0A345L5H6</accession>
<dbReference type="InterPro" id="IPR016032">
    <property type="entry name" value="Sig_transdc_resp-reg_C-effctor"/>
</dbReference>
<evidence type="ECO:0000313" key="2">
    <source>
        <dbReference type="Proteomes" id="UP000259467"/>
    </source>
</evidence>
<dbReference type="EMBL" id="MH536826">
    <property type="protein sequence ID" value="AXH50528.1"/>
    <property type="molecule type" value="Genomic_DNA"/>
</dbReference>
<evidence type="ECO:0000313" key="1">
    <source>
        <dbReference type="EMBL" id="AXH50528.1"/>
    </source>
</evidence>
<gene>
    <name evidence="1" type="primary">65</name>
    <name evidence="1" type="ORF">SEA_RUTHY_65</name>
</gene>
<dbReference type="Pfam" id="PF13384">
    <property type="entry name" value="HTH_23"/>
    <property type="match status" value="1"/>
</dbReference>
<dbReference type="RefSeq" id="YP_009807014.1">
    <property type="nucleotide sequence ID" value="NC_048019.1"/>
</dbReference>
<name>A0A345L5H6_9CAUD</name>
<dbReference type="GO" id="GO:0006355">
    <property type="term" value="P:regulation of DNA-templated transcription"/>
    <property type="evidence" value="ECO:0007669"/>
    <property type="project" value="InterPro"/>
</dbReference>
<sequence>MADQITTARRQIRVGDLAAEGYRPHDIARQVGCSLRTVHTDLDAMGFELPTRHHQACGTTNGYRHHHKLGEKPCDACRNAKRKARGR</sequence>